<dbReference type="Pfam" id="PF08028">
    <property type="entry name" value="Acyl-CoA_dh_2"/>
    <property type="match status" value="1"/>
</dbReference>
<evidence type="ECO:0000259" key="3">
    <source>
        <dbReference type="Pfam" id="PF08028"/>
    </source>
</evidence>
<dbReference type="Proteomes" id="UP000032668">
    <property type="component" value="Unassembled WGS sequence"/>
</dbReference>
<reference evidence="4 5" key="1">
    <citation type="submission" date="2012-11" db="EMBL/GenBank/DDBJ databases">
        <title>Whole genome sequence of Acidocella aminolytica 101 = DSM 11237.</title>
        <authorList>
            <person name="Azuma Y."/>
            <person name="Higashiura N."/>
            <person name="Hirakawa H."/>
            <person name="Matsushita K."/>
        </authorList>
    </citation>
    <scope>NUCLEOTIDE SEQUENCE [LARGE SCALE GENOMIC DNA]</scope>
    <source>
        <strain evidence="5">101 / DSM 11237</strain>
    </source>
</reference>
<dbReference type="InterPro" id="IPR013107">
    <property type="entry name" value="Acyl-CoA_DH_C"/>
</dbReference>
<protein>
    <submittedName>
        <fullName evidence="4">Acyl-CoA dehydrogenase</fullName>
    </submittedName>
</protein>
<dbReference type="PANTHER" id="PTHR43884:SF12">
    <property type="entry name" value="ISOVALERYL-COA DEHYDROGENASE, MITOCHONDRIAL-RELATED"/>
    <property type="match status" value="1"/>
</dbReference>
<dbReference type="InterPro" id="IPR013786">
    <property type="entry name" value="AcylCoA_DH/ox_N"/>
</dbReference>
<dbReference type="EMBL" id="BANC01000106">
    <property type="protein sequence ID" value="GAN81644.1"/>
    <property type="molecule type" value="Genomic_DNA"/>
</dbReference>
<evidence type="ECO:0000259" key="2">
    <source>
        <dbReference type="Pfam" id="PF02771"/>
    </source>
</evidence>
<dbReference type="InterPro" id="IPR046373">
    <property type="entry name" value="Acyl-CoA_Oxase/DH_mid-dom_sf"/>
</dbReference>
<gene>
    <name evidence="4" type="ORF">Aam_108_015</name>
</gene>
<dbReference type="PIRSF" id="PIRSF016578">
    <property type="entry name" value="HsaA"/>
    <property type="match status" value="1"/>
</dbReference>
<evidence type="ECO:0000256" key="1">
    <source>
        <dbReference type="ARBA" id="ARBA00023002"/>
    </source>
</evidence>
<dbReference type="GO" id="GO:0050660">
    <property type="term" value="F:flavin adenine dinucleotide binding"/>
    <property type="evidence" value="ECO:0007669"/>
    <property type="project" value="InterPro"/>
</dbReference>
<organism evidence="4 5">
    <name type="scientific">Acidocella aminolytica 101 = DSM 11237</name>
    <dbReference type="NCBI Taxonomy" id="1120923"/>
    <lineage>
        <taxon>Bacteria</taxon>
        <taxon>Pseudomonadati</taxon>
        <taxon>Pseudomonadota</taxon>
        <taxon>Alphaproteobacteria</taxon>
        <taxon>Acetobacterales</taxon>
        <taxon>Acidocellaceae</taxon>
        <taxon>Acidocella</taxon>
    </lineage>
</organism>
<dbReference type="AlphaFoldDB" id="A0A0D6PLJ3"/>
<dbReference type="Pfam" id="PF02771">
    <property type="entry name" value="Acyl-CoA_dh_N"/>
    <property type="match status" value="1"/>
</dbReference>
<dbReference type="InterPro" id="IPR036250">
    <property type="entry name" value="AcylCo_DH-like_C"/>
</dbReference>
<dbReference type="Gene3D" id="1.20.140.10">
    <property type="entry name" value="Butyryl-CoA Dehydrogenase, subunit A, domain 3"/>
    <property type="match status" value="1"/>
</dbReference>
<dbReference type="Gene3D" id="1.10.540.10">
    <property type="entry name" value="Acyl-CoA dehydrogenase/oxidase, N-terminal domain"/>
    <property type="match status" value="1"/>
</dbReference>
<dbReference type="InterPro" id="IPR037069">
    <property type="entry name" value="AcylCoA_DH/ox_N_sf"/>
</dbReference>
<comment type="caution">
    <text evidence="4">The sequence shown here is derived from an EMBL/GenBank/DDBJ whole genome shotgun (WGS) entry which is preliminary data.</text>
</comment>
<dbReference type="Gene3D" id="2.40.110.10">
    <property type="entry name" value="Butyryl-CoA Dehydrogenase, subunit A, domain 2"/>
    <property type="match status" value="1"/>
</dbReference>
<dbReference type="RefSeq" id="WP_048880029.1">
    <property type="nucleotide sequence ID" value="NZ_BANC01000106.1"/>
</dbReference>
<dbReference type="SUPFAM" id="SSF56645">
    <property type="entry name" value="Acyl-CoA dehydrogenase NM domain-like"/>
    <property type="match status" value="1"/>
</dbReference>
<dbReference type="InterPro" id="IPR009100">
    <property type="entry name" value="AcylCoA_DH/oxidase_NM_dom_sf"/>
</dbReference>
<accession>A0A0D6PLJ3</accession>
<dbReference type="PANTHER" id="PTHR43884">
    <property type="entry name" value="ACYL-COA DEHYDROGENASE"/>
    <property type="match status" value="1"/>
</dbReference>
<dbReference type="GO" id="GO:0003995">
    <property type="term" value="F:acyl-CoA dehydrogenase activity"/>
    <property type="evidence" value="ECO:0007669"/>
    <property type="project" value="TreeGrafter"/>
</dbReference>
<evidence type="ECO:0000313" key="4">
    <source>
        <dbReference type="EMBL" id="GAN81644.1"/>
    </source>
</evidence>
<dbReference type="SUPFAM" id="SSF47203">
    <property type="entry name" value="Acyl-CoA dehydrogenase C-terminal domain-like"/>
    <property type="match status" value="1"/>
</dbReference>
<feature type="domain" description="Acyl-CoA dehydrogenase/oxidase N-terminal" evidence="2">
    <location>
        <begin position="18"/>
        <end position="91"/>
    </location>
</feature>
<feature type="domain" description="Acyl-CoA dehydrogenase C-terminal" evidence="3">
    <location>
        <begin position="229"/>
        <end position="359"/>
    </location>
</feature>
<proteinExistence type="predicted"/>
<sequence>MNQMFAPAHSADSELEAVEAEIRARRGEFGGLGHIPRDMVKSLKKVGVYRAFVPKALGGDEMSPAEFCRLIERIAKADASTGWVASFGVSAVYLGALPRETFEALYGADPDLTFAGSLFPPQVAREAPEGFIVSGRWPYCSGCMGADIIGVGTKGDDQTGGLPRMAIMRPHQVRIDPTWDAIGLGATGSHDVVVEDVLVPHAMTFVRGGPSLRSEPIFRYPAMALAAQVLAVVGLGTAREALDYIQGQTASKSSITGAPAGGTRPYLQAGFAQAEAELSAARAYFYDTMEAAWEQVLHGGKVQAEMNVKLRLAATRAAHSGAAAARTAFELGGTDALRRGHVLNRCMIDAAAVAQHAFLGTGTWTFAGAGLFQQPTPPGYP</sequence>
<keyword evidence="1" id="KW-0560">Oxidoreductase</keyword>
<keyword evidence="5" id="KW-1185">Reference proteome</keyword>
<dbReference type="STRING" id="1120923.SAMN02746095_03193"/>
<evidence type="ECO:0000313" key="5">
    <source>
        <dbReference type="Proteomes" id="UP000032668"/>
    </source>
</evidence>
<name>A0A0D6PLJ3_9PROT</name>